<dbReference type="GO" id="GO:0016020">
    <property type="term" value="C:membrane"/>
    <property type="evidence" value="ECO:0007669"/>
    <property type="project" value="UniProtKB-SubCell"/>
</dbReference>
<keyword evidence="9 14" id="KW-1133">Transmembrane helix</keyword>
<keyword evidence="3" id="KW-0597">Phosphoprotein</keyword>
<comment type="similarity">
    <text evidence="13">Belongs to the protein kinase superfamily.</text>
</comment>
<keyword evidence="6 12" id="KW-0547">Nucleotide-binding</keyword>
<keyword evidence="11 16" id="KW-0675">Receptor</keyword>
<dbReference type="InterPro" id="IPR000719">
    <property type="entry name" value="Prot_kinase_dom"/>
</dbReference>
<feature type="transmembrane region" description="Helical" evidence="14">
    <location>
        <begin position="6"/>
        <end position="30"/>
    </location>
</feature>
<dbReference type="AlphaFoldDB" id="A0A438D6H3"/>
<evidence type="ECO:0000259" key="15">
    <source>
        <dbReference type="PROSITE" id="PS50011"/>
    </source>
</evidence>
<evidence type="ECO:0000256" key="3">
    <source>
        <dbReference type="ARBA" id="ARBA00022553"/>
    </source>
</evidence>
<dbReference type="GO" id="GO:0004674">
    <property type="term" value="F:protein serine/threonine kinase activity"/>
    <property type="evidence" value="ECO:0007669"/>
    <property type="project" value="UniProtKB-KW"/>
</dbReference>
<keyword evidence="7 16" id="KW-0418">Kinase</keyword>
<keyword evidence="5 14" id="KW-0812">Transmembrane</keyword>
<reference evidence="16 17" key="1">
    <citation type="journal article" date="2018" name="PLoS Genet.">
        <title>Population sequencing reveals clonal diversity and ancestral inbreeding in the grapevine cultivar Chardonnay.</title>
        <authorList>
            <person name="Roach M.J."/>
            <person name="Johnson D.L."/>
            <person name="Bohlmann J."/>
            <person name="van Vuuren H.J."/>
            <person name="Jones S.J."/>
            <person name="Pretorius I.S."/>
            <person name="Schmidt S.A."/>
            <person name="Borneman A.R."/>
        </authorList>
    </citation>
    <scope>NUCLEOTIDE SEQUENCE [LARGE SCALE GENOMIC DNA]</scope>
    <source>
        <strain evidence="17">cv. Chardonnay</strain>
        <tissue evidence="16">Leaf</tissue>
    </source>
</reference>
<dbReference type="PANTHER" id="PTHR47989:SF65">
    <property type="entry name" value="PROTEIN KINASE DOMAIN-CONTAINING PROTEIN"/>
    <property type="match status" value="1"/>
</dbReference>
<evidence type="ECO:0000256" key="11">
    <source>
        <dbReference type="ARBA" id="ARBA00023170"/>
    </source>
</evidence>
<comment type="subcellular location">
    <subcellularLocation>
        <location evidence="1">Membrane</location>
        <topology evidence="1">Single-pass membrane protein</topology>
    </subcellularLocation>
</comment>
<evidence type="ECO:0000256" key="4">
    <source>
        <dbReference type="ARBA" id="ARBA00022679"/>
    </source>
</evidence>
<gene>
    <name evidence="16" type="primary">VvCHDh000744_0</name>
    <name evidence="16" type="ORF">CK203_093519</name>
</gene>
<dbReference type="Gene3D" id="3.30.200.20">
    <property type="entry name" value="Phosphorylase Kinase, domain 1"/>
    <property type="match status" value="1"/>
</dbReference>
<organism evidence="16 17">
    <name type="scientific">Vitis vinifera</name>
    <name type="common">Grape</name>
    <dbReference type="NCBI Taxonomy" id="29760"/>
    <lineage>
        <taxon>Eukaryota</taxon>
        <taxon>Viridiplantae</taxon>
        <taxon>Streptophyta</taxon>
        <taxon>Embryophyta</taxon>
        <taxon>Tracheophyta</taxon>
        <taxon>Spermatophyta</taxon>
        <taxon>Magnoliopsida</taxon>
        <taxon>eudicotyledons</taxon>
        <taxon>Gunneridae</taxon>
        <taxon>Pentapetalae</taxon>
        <taxon>rosids</taxon>
        <taxon>Vitales</taxon>
        <taxon>Vitaceae</taxon>
        <taxon>Viteae</taxon>
        <taxon>Vitis</taxon>
    </lineage>
</organism>
<protein>
    <submittedName>
        <fullName evidence="16">Receptor-like serine/threonine-protein kinase</fullName>
    </submittedName>
</protein>
<accession>A0A438D6H3</accession>
<dbReference type="FunFam" id="3.30.200.20:FF:000434">
    <property type="entry name" value="Receptor-like serine/threonine-protein kinase"/>
    <property type="match status" value="1"/>
</dbReference>
<dbReference type="PROSITE" id="PS50011">
    <property type="entry name" value="PROTEIN_KINASE_DOM"/>
    <property type="match status" value="1"/>
</dbReference>
<dbReference type="PROSITE" id="PS00108">
    <property type="entry name" value="PROTEIN_KINASE_ST"/>
    <property type="match status" value="1"/>
</dbReference>
<dbReference type="EMBL" id="QGNW01001772">
    <property type="protein sequence ID" value="RVW31024.1"/>
    <property type="molecule type" value="Genomic_DNA"/>
</dbReference>
<evidence type="ECO:0000256" key="1">
    <source>
        <dbReference type="ARBA" id="ARBA00004167"/>
    </source>
</evidence>
<dbReference type="Gene3D" id="1.10.510.10">
    <property type="entry name" value="Transferase(Phosphotransferase) domain 1"/>
    <property type="match status" value="1"/>
</dbReference>
<dbReference type="Pfam" id="PF00069">
    <property type="entry name" value="Pkinase"/>
    <property type="match status" value="1"/>
</dbReference>
<evidence type="ECO:0000256" key="7">
    <source>
        <dbReference type="ARBA" id="ARBA00022777"/>
    </source>
</evidence>
<evidence type="ECO:0000256" key="13">
    <source>
        <dbReference type="RuleBase" id="RU000304"/>
    </source>
</evidence>
<comment type="caution">
    <text evidence="16">The sequence shown here is derived from an EMBL/GenBank/DDBJ whole genome shotgun (WGS) entry which is preliminary data.</text>
</comment>
<feature type="domain" description="Protein kinase" evidence="15">
    <location>
        <begin position="72"/>
        <end position="345"/>
    </location>
</feature>
<feature type="binding site" evidence="12">
    <location>
        <position position="100"/>
    </location>
    <ligand>
        <name>ATP</name>
        <dbReference type="ChEBI" id="CHEBI:30616"/>
    </ligand>
</feature>
<evidence type="ECO:0000256" key="2">
    <source>
        <dbReference type="ARBA" id="ARBA00022527"/>
    </source>
</evidence>
<dbReference type="PANTHER" id="PTHR47989">
    <property type="entry name" value="OS01G0750732 PROTEIN"/>
    <property type="match status" value="1"/>
</dbReference>
<dbReference type="InterPro" id="IPR011009">
    <property type="entry name" value="Kinase-like_dom_sf"/>
</dbReference>
<dbReference type="SMART" id="SM00220">
    <property type="entry name" value="S_TKc"/>
    <property type="match status" value="1"/>
</dbReference>
<keyword evidence="2 13" id="KW-0723">Serine/threonine-protein kinase</keyword>
<proteinExistence type="inferred from homology"/>
<keyword evidence="8 12" id="KW-0067">ATP-binding</keyword>
<dbReference type="InterPro" id="IPR017441">
    <property type="entry name" value="Protein_kinase_ATP_BS"/>
</dbReference>
<evidence type="ECO:0000256" key="9">
    <source>
        <dbReference type="ARBA" id="ARBA00022989"/>
    </source>
</evidence>
<evidence type="ECO:0000313" key="16">
    <source>
        <dbReference type="EMBL" id="RVW31024.1"/>
    </source>
</evidence>
<sequence>MGNARIIVLYITVCCIAFVTSKVIISVLLYKRWKRKHSIYKDSFSGGKMVMFTSPMMQSLNSDALLKKATRLSNKDVIGSGGHGTVYRLTVDGSVAFAVKRLNRGSADQDRGFERELEAMGDIKHRNIVTLHGYYTAPHYNLLMYELMPNGSLDAYLHGRLKEKKLLDWPSRYKIAVGAARGIAYLHHDCIPHIIHRDIKSSNILLDQNMEARVSDFGLATLMEPDKTHVSTFVAGTFGYLAPEYFDTGRATAKGDVYSFGVVLLELLTGKRPSDEAFIEEGTRLVTWVKAVVLEKKEEHVLDSSLECCSLDEVNNVFSIATMCLESEPSKRPTMAEVLKMLEQIKSDKLVKES</sequence>
<evidence type="ECO:0000256" key="5">
    <source>
        <dbReference type="ARBA" id="ARBA00022692"/>
    </source>
</evidence>
<evidence type="ECO:0000256" key="12">
    <source>
        <dbReference type="PROSITE-ProRule" id="PRU10141"/>
    </source>
</evidence>
<dbReference type="InterPro" id="IPR008271">
    <property type="entry name" value="Ser/Thr_kinase_AS"/>
</dbReference>
<name>A0A438D6H3_VITVI</name>
<keyword evidence="4" id="KW-0808">Transferase</keyword>
<dbReference type="Proteomes" id="UP000288805">
    <property type="component" value="Unassembled WGS sequence"/>
</dbReference>
<evidence type="ECO:0000256" key="8">
    <source>
        <dbReference type="ARBA" id="ARBA00022840"/>
    </source>
</evidence>
<keyword evidence="10 14" id="KW-0472">Membrane</keyword>
<dbReference type="GO" id="GO:0005524">
    <property type="term" value="F:ATP binding"/>
    <property type="evidence" value="ECO:0007669"/>
    <property type="project" value="UniProtKB-UniRule"/>
</dbReference>
<evidence type="ECO:0000313" key="17">
    <source>
        <dbReference type="Proteomes" id="UP000288805"/>
    </source>
</evidence>
<evidence type="ECO:0000256" key="6">
    <source>
        <dbReference type="ARBA" id="ARBA00022741"/>
    </source>
</evidence>
<dbReference type="FunFam" id="1.10.510.10:FF:000146">
    <property type="entry name" value="LRR receptor-like serine/threonine-protein kinase IOS1"/>
    <property type="match status" value="1"/>
</dbReference>
<evidence type="ECO:0000256" key="10">
    <source>
        <dbReference type="ARBA" id="ARBA00023136"/>
    </source>
</evidence>
<dbReference type="SUPFAM" id="SSF56112">
    <property type="entry name" value="Protein kinase-like (PK-like)"/>
    <property type="match status" value="1"/>
</dbReference>
<evidence type="ECO:0000256" key="14">
    <source>
        <dbReference type="SAM" id="Phobius"/>
    </source>
</evidence>
<dbReference type="PROSITE" id="PS00107">
    <property type="entry name" value="PROTEIN_KINASE_ATP"/>
    <property type="match status" value="1"/>
</dbReference>